<gene>
    <name evidence="1" type="ORF">ACFFU1_13855</name>
</gene>
<reference evidence="1 2" key="1">
    <citation type="submission" date="2024-09" db="EMBL/GenBank/DDBJ databases">
        <authorList>
            <person name="Sun Q."/>
            <person name="Mori K."/>
        </authorList>
    </citation>
    <scope>NUCLEOTIDE SEQUENCE [LARGE SCALE GENOMIC DNA]</scope>
    <source>
        <strain evidence="1 2">CECT 8300</strain>
    </source>
</reference>
<sequence length="245" mass="28621">MMSEENIEKINEVINHYFDANTTEDWIPVKTIMPALITAGVFTKDVKKGFPIRKILRELDEADSLSRIPTAHAERRPENVYWYLVKPGKTYVPKEVISPISKKEQNRLNIENSDEFYLVNLCDELLEQKSSRKHTFDTLVGNLHKRGKGRTKLPLDAYYEDLKLVMEFVKTIEEADVEDEKEQARLLQIKRYNQLKKKAILKKGLRLMEINYSIFECDDSGKLVRNTEADILVLKEKLKDFLKAE</sequence>
<dbReference type="Proteomes" id="UP001589590">
    <property type="component" value="Unassembled WGS sequence"/>
</dbReference>
<protein>
    <recommendedName>
        <fullName evidence="3">HTH HARE-type domain-containing protein</fullName>
    </recommendedName>
</protein>
<dbReference type="RefSeq" id="WP_290272517.1">
    <property type="nucleotide sequence ID" value="NZ_JAUFQP010000013.1"/>
</dbReference>
<accession>A0ABV5H2H1</accession>
<proteinExistence type="predicted"/>
<evidence type="ECO:0008006" key="3">
    <source>
        <dbReference type="Google" id="ProtNLM"/>
    </source>
</evidence>
<evidence type="ECO:0000313" key="1">
    <source>
        <dbReference type="EMBL" id="MFB9105988.1"/>
    </source>
</evidence>
<dbReference type="EMBL" id="JBHMFA010000009">
    <property type="protein sequence ID" value="MFB9105988.1"/>
    <property type="molecule type" value="Genomic_DNA"/>
</dbReference>
<organism evidence="1 2">
    <name type="scientific">Algibacter miyuki</name>
    <dbReference type="NCBI Taxonomy" id="1306933"/>
    <lineage>
        <taxon>Bacteria</taxon>
        <taxon>Pseudomonadati</taxon>
        <taxon>Bacteroidota</taxon>
        <taxon>Flavobacteriia</taxon>
        <taxon>Flavobacteriales</taxon>
        <taxon>Flavobacteriaceae</taxon>
        <taxon>Algibacter</taxon>
    </lineage>
</organism>
<evidence type="ECO:0000313" key="2">
    <source>
        <dbReference type="Proteomes" id="UP001589590"/>
    </source>
</evidence>
<comment type="caution">
    <text evidence="1">The sequence shown here is derived from an EMBL/GenBank/DDBJ whole genome shotgun (WGS) entry which is preliminary data.</text>
</comment>
<name>A0ABV5H2H1_9FLAO</name>
<keyword evidence="2" id="KW-1185">Reference proteome</keyword>